<organism evidence="16 17">
    <name type="scientific">Ilex paraguariensis</name>
    <name type="common">yerba mate</name>
    <dbReference type="NCBI Taxonomy" id="185542"/>
    <lineage>
        <taxon>Eukaryota</taxon>
        <taxon>Viridiplantae</taxon>
        <taxon>Streptophyta</taxon>
        <taxon>Embryophyta</taxon>
        <taxon>Tracheophyta</taxon>
        <taxon>Spermatophyta</taxon>
        <taxon>Magnoliopsida</taxon>
        <taxon>eudicotyledons</taxon>
        <taxon>Gunneridae</taxon>
        <taxon>Pentapetalae</taxon>
        <taxon>asterids</taxon>
        <taxon>campanulids</taxon>
        <taxon>Aquifoliales</taxon>
        <taxon>Aquifoliaceae</taxon>
        <taxon>Ilex</taxon>
    </lineage>
</organism>
<evidence type="ECO:0000313" key="16">
    <source>
        <dbReference type="EMBL" id="CAK9163609.1"/>
    </source>
</evidence>
<accession>A0ABC8T2K6</accession>
<dbReference type="GO" id="GO:0008270">
    <property type="term" value="F:zinc ion binding"/>
    <property type="evidence" value="ECO:0007669"/>
    <property type="project" value="UniProtKB-KW"/>
</dbReference>
<evidence type="ECO:0000256" key="7">
    <source>
        <dbReference type="ARBA" id="ARBA00022786"/>
    </source>
</evidence>
<dbReference type="CDD" id="cd02661">
    <property type="entry name" value="Peptidase_C19E"/>
    <property type="match status" value="1"/>
</dbReference>
<evidence type="ECO:0000256" key="5">
    <source>
        <dbReference type="ARBA" id="ARBA00022723"/>
    </source>
</evidence>
<evidence type="ECO:0000259" key="15">
    <source>
        <dbReference type="PROSITE" id="PS50865"/>
    </source>
</evidence>
<keyword evidence="4" id="KW-0645">Protease</keyword>
<evidence type="ECO:0000256" key="13">
    <source>
        <dbReference type="SAM" id="Phobius"/>
    </source>
</evidence>
<evidence type="ECO:0000313" key="17">
    <source>
        <dbReference type="Proteomes" id="UP001642360"/>
    </source>
</evidence>
<keyword evidence="13" id="KW-0812">Transmembrane</keyword>
<dbReference type="Pfam" id="PF01753">
    <property type="entry name" value="zf-MYND"/>
    <property type="match status" value="1"/>
</dbReference>
<keyword evidence="8" id="KW-0378">Hydrolase</keyword>
<name>A0ABC8T2K6_9AQUA</name>
<feature type="compositionally biased region" description="Polar residues" evidence="12">
    <location>
        <begin position="523"/>
        <end position="535"/>
    </location>
</feature>
<feature type="region of interest" description="Disordered" evidence="12">
    <location>
        <begin position="1028"/>
        <end position="1053"/>
    </location>
</feature>
<evidence type="ECO:0000259" key="14">
    <source>
        <dbReference type="PROSITE" id="PS50235"/>
    </source>
</evidence>
<evidence type="ECO:0000256" key="2">
    <source>
        <dbReference type="ARBA" id="ARBA00009085"/>
    </source>
</evidence>
<dbReference type="GO" id="GO:0004843">
    <property type="term" value="F:cysteine-type deubiquitinase activity"/>
    <property type="evidence" value="ECO:0007669"/>
    <property type="project" value="UniProtKB-EC"/>
</dbReference>
<dbReference type="SUPFAM" id="SSF144232">
    <property type="entry name" value="HIT/MYND zinc finger-like"/>
    <property type="match status" value="1"/>
</dbReference>
<feature type="region of interest" description="Disordered" evidence="12">
    <location>
        <begin position="408"/>
        <end position="432"/>
    </location>
</feature>
<dbReference type="GO" id="GO:0006508">
    <property type="term" value="P:proteolysis"/>
    <property type="evidence" value="ECO:0007669"/>
    <property type="project" value="UniProtKB-KW"/>
</dbReference>
<evidence type="ECO:0000256" key="11">
    <source>
        <dbReference type="PROSITE-ProRule" id="PRU00134"/>
    </source>
</evidence>
<evidence type="ECO:0000256" key="10">
    <source>
        <dbReference type="ARBA" id="ARBA00022833"/>
    </source>
</evidence>
<evidence type="ECO:0000256" key="3">
    <source>
        <dbReference type="ARBA" id="ARBA00012759"/>
    </source>
</evidence>
<feature type="transmembrane region" description="Helical" evidence="13">
    <location>
        <begin position="7"/>
        <end position="30"/>
    </location>
</feature>
<dbReference type="PANTHER" id="PTHR24006:SF874">
    <property type="entry name" value="UBIQUITIN CARBOXYL-TERMINAL HYDROLASE 16"/>
    <property type="match status" value="1"/>
</dbReference>
<comment type="caution">
    <text evidence="16">The sequence shown here is derived from an EMBL/GenBank/DDBJ whole genome shotgun (WGS) entry which is preliminary data.</text>
</comment>
<feature type="compositionally biased region" description="Basic and acidic residues" evidence="12">
    <location>
        <begin position="408"/>
        <end position="420"/>
    </location>
</feature>
<evidence type="ECO:0000256" key="8">
    <source>
        <dbReference type="ARBA" id="ARBA00022801"/>
    </source>
</evidence>
<feature type="compositionally biased region" description="Low complexity" evidence="12">
    <location>
        <begin position="423"/>
        <end position="432"/>
    </location>
</feature>
<dbReference type="FunFam" id="6.10.140.2220:FF:000006">
    <property type="entry name" value="Ubiquitin carboxyl-terminal hydrolase 15"/>
    <property type="match status" value="1"/>
</dbReference>
<dbReference type="Proteomes" id="UP001642360">
    <property type="component" value="Unassembled WGS sequence"/>
</dbReference>
<keyword evidence="13" id="KW-0472">Membrane</keyword>
<feature type="region of interest" description="Disordered" evidence="12">
    <location>
        <begin position="930"/>
        <end position="956"/>
    </location>
</feature>
<keyword evidence="17" id="KW-1185">Reference proteome</keyword>
<feature type="region of interest" description="Disordered" evidence="12">
    <location>
        <begin position="217"/>
        <end position="239"/>
    </location>
</feature>
<dbReference type="InterPro" id="IPR028889">
    <property type="entry name" value="USP"/>
</dbReference>
<keyword evidence="6 11" id="KW-0863">Zinc-finger</keyword>
<dbReference type="InterPro" id="IPR002893">
    <property type="entry name" value="Znf_MYND"/>
</dbReference>
<dbReference type="InterPro" id="IPR001394">
    <property type="entry name" value="Peptidase_C19_UCH"/>
</dbReference>
<sequence length="1154" mass="125697">MRVGGDLGLLSSFVVVVVVVLGPVIGFFIVRRKWRHAVARREEIKRLLVFASEEAARAELEATTGSSYDYGSAAVEVSASHSRQLQYHCAVCFCPTTRRCVQCKAVRYCSGKCQIIHWRQGHKDECRPFITVHQINDVEGISNLKASKQGEIESCGNVFENEGEQHAKPVETSIDKPSSSYSSRLEVPHEKGNIADECVAYDKGANLASKITTHLSSKGFSASPTSSESSVDASAGDLNDSWRLNEHQSTNDALEKFDTNCVNSNQTKPPFSKHPHLANCVDNFISSGKFEQIKPSCIEGDNQCGSSSSSRWSVDGSHGSSFSEPSTPSSGFWDGTLDSSRFRNDPLDNSVQSSSTEAGDGNMSESHSSLSPSFALAGNAVSSVDVQGSDTKTIIPNKAQSTKLGIKEPTDRTKLPEDINKTSSKSMGSLSSSSEISAHTVVDTCCESRVLKAGEISSSKACQANPASGTGRHSLIKDALKVSRLPSLCVERPNIGLNDISCTLHVPQSKEGSLSSKGYGAHLSSSTGRHTVQSVQSVPIETAHKAATGSSEFPSPSQNARKASVRKVGDLLRVSNSSCHPLGAGSEIVGRYSNKGLFPYELFVKLYNWSKVGLHPCGLMNCGNSCYANAVLQCLAFTPPLTAYFLQGLHSKSCGKKEWCFTCEFESLVLKVKEGSSPLTPIGILSQLQNIGSHLGNGRQEDAHEFLKNAIDAMQSVCLKEAGVNASGSLEETTLIGLTFGGYLRSKIKCMKCGGKSERHERMMDLTVEIEGDIGTLEEALRQFTSTEILDGENKYQCSRCKSYEKARKKLSVLEAPNVLTIALKRFQLGKFGKLNKSIRFPEILDLAPCMSGTSDKSPVFRLYGVVVHLDVMNAAFSGHYVCYVKNIQNKWFKIDDSRVKAVELEKVLTKGAYMLFYARCSPRTPKLIRNSIIPRDPRKSKNPTSKSRSHSTGPWDVSIGTECSYLNHTGFQMIQTILEEDSSSDKSSSLFSEACSCSTDSSNRDSSSTDDYVDQIFDLGCNENSHFRNSSDSDTSSSSSSPSPLYSRHSPLPDLDCYTSKYPKASDSRIHNAESAGVDGDGLWERLASRSSKVEALNSKGSVPFLCSDSTKHRKLVSRSCRETEADRLETVSPFNNAKTRVCFRRSTRGRMD</sequence>
<feature type="region of interest" description="Disordered" evidence="12">
    <location>
        <begin position="308"/>
        <end position="371"/>
    </location>
</feature>
<reference evidence="16 17" key="1">
    <citation type="submission" date="2024-02" db="EMBL/GenBank/DDBJ databases">
        <authorList>
            <person name="Vignale AGUSTIN F."/>
            <person name="Sosa J E."/>
            <person name="Modenutti C."/>
        </authorList>
    </citation>
    <scope>NUCLEOTIDE SEQUENCE [LARGE SCALE GENOMIC DNA]</scope>
</reference>
<feature type="domain" description="MYND-type" evidence="15">
    <location>
        <begin position="89"/>
        <end position="126"/>
    </location>
</feature>
<dbReference type="Gene3D" id="6.10.140.2220">
    <property type="match status" value="1"/>
</dbReference>
<feature type="compositionally biased region" description="Low complexity" evidence="12">
    <location>
        <begin position="308"/>
        <end position="332"/>
    </location>
</feature>
<feature type="compositionally biased region" description="Polar residues" evidence="12">
    <location>
        <begin position="217"/>
        <end position="232"/>
    </location>
</feature>
<dbReference type="Pfam" id="PF00443">
    <property type="entry name" value="UCH"/>
    <property type="match status" value="1"/>
</dbReference>
<comment type="similarity">
    <text evidence="2">Belongs to the peptidase C19 family.</text>
</comment>
<dbReference type="PANTHER" id="PTHR24006">
    <property type="entry name" value="UBIQUITIN CARBOXYL-TERMINAL HYDROLASE"/>
    <property type="match status" value="1"/>
</dbReference>
<dbReference type="FunFam" id="3.90.70.10:FF:000026">
    <property type="entry name" value="Ubiquitin carboxyl-terminal hydrolase 15"/>
    <property type="match status" value="1"/>
</dbReference>
<dbReference type="PROSITE" id="PS50865">
    <property type="entry name" value="ZF_MYND_2"/>
    <property type="match status" value="1"/>
</dbReference>
<dbReference type="InterPro" id="IPR038765">
    <property type="entry name" value="Papain-like_cys_pep_sf"/>
</dbReference>
<comment type="catalytic activity">
    <reaction evidence="1">
        <text>Thiol-dependent hydrolysis of ester, thioester, amide, peptide and isopeptide bonds formed by the C-terminal Gly of ubiquitin (a 76-residue protein attached to proteins as an intracellular targeting signal).</text>
        <dbReference type="EC" id="3.4.19.12"/>
    </reaction>
</comment>
<dbReference type="Gene3D" id="3.90.70.10">
    <property type="entry name" value="Cysteine proteinases"/>
    <property type="match status" value="1"/>
</dbReference>
<keyword evidence="10" id="KW-0862">Zinc</keyword>
<keyword evidence="9" id="KW-0788">Thiol protease</keyword>
<evidence type="ECO:0000256" key="12">
    <source>
        <dbReference type="SAM" id="MobiDB-lite"/>
    </source>
</evidence>
<feature type="region of interest" description="Disordered" evidence="12">
    <location>
        <begin position="166"/>
        <end position="186"/>
    </location>
</feature>
<gene>
    <name evidence="16" type="ORF">ILEXP_LOCUS32662</name>
</gene>
<keyword evidence="7" id="KW-0833">Ubl conjugation pathway</keyword>
<protein>
    <recommendedName>
        <fullName evidence="3">ubiquitinyl hydrolase 1</fullName>
        <ecNumber evidence="3">3.4.19.12</ecNumber>
    </recommendedName>
</protein>
<proteinExistence type="inferred from homology"/>
<evidence type="ECO:0000256" key="6">
    <source>
        <dbReference type="ARBA" id="ARBA00022771"/>
    </source>
</evidence>
<evidence type="ECO:0000256" key="1">
    <source>
        <dbReference type="ARBA" id="ARBA00000707"/>
    </source>
</evidence>
<dbReference type="EMBL" id="CAUOFW020004058">
    <property type="protein sequence ID" value="CAK9163609.1"/>
    <property type="molecule type" value="Genomic_DNA"/>
</dbReference>
<dbReference type="AlphaFoldDB" id="A0ABC8T2K6"/>
<keyword evidence="13" id="KW-1133">Transmembrane helix</keyword>
<dbReference type="PROSITE" id="PS00972">
    <property type="entry name" value="USP_1"/>
    <property type="match status" value="1"/>
</dbReference>
<dbReference type="SUPFAM" id="SSF54001">
    <property type="entry name" value="Cysteine proteinases"/>
    <property type="match status" value="1"/>
</dbReference>
<feature type="compositionally biased region" description="Low complexity" evidence="12">
    <location>
        <begin position="1033"/>
        <end position="1053"/>
    </location>
</feature>
<evidence type="ECO:0000256" key="9">
    <source>
        <dbReference type="ARBA" id="ARBA00022807"/>
    </source>
</evidence>
<evidence type="ECO:0000256" key="4">
    <source>
        <dbReference type="ARBA" id="ARBA00022670"/>
    </source>
</evidence>
<feature type="compositionally biased region" description="Polar residues" evidence="12">
    <location>
        <begin position="347"/>
        <end position="371"/>
    </location>
</feature>
<dbReference type="EC" id="3.4.19.12" evidence="3"/>
<feature type="region of interest" description="Disordered" evidence="12">
    <location>
        <begin position="513"/>
        <end position="535"/>
    </location>
</feature>
<dbReference type="PROSITE" id="PS50235">
    <property type="entry name" value="USP_3"/>
    <property type="match status" value="1"/>
</dbReference>
<dbReference type="InterPro" id="IPR018200">
    <property type="entry name" value="USP_CS"/>
</dbReference>
<feature type="domain" description="USP" evidence="14">
    <location>
        <begin position="617"/>
        <end position="921"/>
    </location>
</feature>
<keyword evidence="5" id="KW-0479">Metal-binding</keyword>
<feature type="compositionally biased region" description="Polar residues" evidence="12">
    <location>
        <begin position="943"/>
        <end position="953"/>
    </location>
</feature>
<dbReference type="InterPro" id="IPR050164">
    <property type="entry name" value="Peptidase_C19"/>
</dbReference>